<dbReference type="STRING" id="999552.METH_11910"/>
<protein>
    <recommendedName>
        <fullName evidence="1">HTH crp-type domain-containing protein</fullName>
    </recommendedName>
</protein>
<dbReference type="PROSITE" id="PS51063">
    <property type="entry name" value="HTH_CRP_2"/>
    <property type="match status" value="1"/>
</dbReference>
<reference evidence="2 3" key="1">
    <citation type="submission" date="2013-09" db="EMBL/GenBank/DDBJ databases">
        <authorList>
            <consortium name="DOE Joint Genome Institute"/>
            <person name="Klenk H.-P."/>
            <person name="Huntemann M."/>
            <person name="Han J."/>
            <person name="Chen A."/>
            <person name="Kyrpides N."/>
            <person name="Mavromatis K."/>
            <person name="Markowitz V."/>
            <person name="Palaniappan K."/>
            <person name="Ivanova N."/>
            <person name="Schaumberg A."/>
            <person name="Pati A."/>
            <person name="Liolios K."/>
            <person name="Nordberg H.P."/>
            <person name="Cantor M.N."/>
            <person name="Hua S.X."/>
            <person name="Woyke T."/>
        </authorList>
    </citation>
    <scope>NUCLEOTIDE SEQUENCE [LARGE SCALE GENOMIC DNA]</scope>
    <source>
        <strain evidence="2 3">DSM 14336</strain>
    </source>
</reference>
<sequence>MTRVNQEGVLCQNLPWQNWTEILELGRHVNTTSNAWLEAYSQQDEQTAVFLSGRVGLRPISDDVDDGHDIIAKVAPAIINLSETYTSSEAHWIIEASSIYFFTPLRLMSAFSISAQFAANFMQILQCQTAEVMCSPSHSDCGSKRLAASLLARLEDGQPAGQKVYVTQAQLATETGLSRQWVNRLLKQFERQGIAELGRGHVLLRAPSKLECQFG</sequence>
<dbReference type="EMBL" id="CP006773">
    <property type="protein sequence ID" value="AHD03108.1"/>
    <property type="molecule type" value="Genomic_DNA"/>
</dbReference>
<evidence type="ECO:0000313" key="3">
    <source>
        <dbReference type="Proteomes" id="UP000018780"/>
    </source>
</evidence>
<dbReference type="Proteomes" id="UP000018780">
    <property type="component" value="Chromosome"/>
</dbReference>
<name>V9VYT0_9RHOB</name>
<evidence type="ECO:0000259" key="1">
    <source>
        <dbReference type="PROSITE" id="PS51063"/>
    </source>
</evidence>
<dbReference type="OrthoDB" id="9776746at2"/>
<evidence type="ECO:0000313" key="2">
    <source>
        <dbReference type="EMBL" id="AHD03108.1"/>
    </source>
</evidence>
<proteinExistence type="predicted"/>
<dbReference type="InterPro" id="IPR036390">
    <property type="entry name" value="WH_DNA-bd_sf"/>
</dbReference>
<keyword evidence="3" id="KW-1185">Reference proteome</keyword>
<accession>V9VYT0</accession>
<dbReference type="InterPro" id="IPR036388">
    <property type="entry name" value="WH-like_DNA-bd_sf"/>
</dbReference>
<dbReference type="InterPro" id="IPR012318">
    <property type="entry name" value="HTH_CRP"/>
</dbReference>
<dbReference type="Gene3D" id="1.10.10.10">
    <property type="entry name" value="Winged helix-like DNA-binding domain superfamily/Winged helix DNA-binding domain"/>
    <property type="match status" value="1"/>
</dbReference>
<dbReference type="KEGG" id="lmd:METH_11910"/>
<dbReference type="SUPFAM" id="SSF46785">
    <property type="entry name" value="Winged helix' DNA-binding domain"/>
    <property type="match status" value="1"/>
</dbReference>
<organism evidence="2 3">
    <name type="scientific">Leisingera methylohalidivorans DSM 14336</name>
    <dbReference type="NCBI Taxonomy" id="999552"/>
    <lineage>
        <taxon>Bacteria</taxon>
        <taxon>Pseudomonadati</taxon>
        <taxon>Pseudomonadota</taxon>
        <taxon>Alphaproteobacteria</taxon>
        <taxon>Rhodobacterales</taxon>
        <taxon>Roseobacteraceae</taxon>
        <taxon>Leisingera</taxon>
    </lineage>
</organism>
<dbReference type="SMART" id="SM00419">
    <property type="entry name" value="HTH_CRP"/>
    <property type="match status" value="1"/>
</dbReference>
<dbReference type="RefSeq" id="WP_024090616.1">
    <property type="nucleotide sequence ID" value="NC_023135.1"/>
</dbReference>
<feature type="domain" description="HTH crp-type" evidence="1">
    <location>
        <begin position="140"/>
        <end position="208"/>
    </location>
</feature>
<dbReference type="HOGENOM" id="CLU_1281889_0_0_5"/>
<dbReference type="GO" id="GO:0006355">
    <property type="term" value="P:regulation of DNA-templated transcription"/>
    <property type="evidence" value="ECO:0007669"/>
    <property type="project" value="InterPro"/>
</dbReference>
<gene>
    <name evidence="2" type="ORF">METH_11910</name>
</gene>
<dbReference type="AlphaFoldDB" id="V9VYT0"/>
<dbReference type="Pfam" id="PF13545">
    <property type="entry name" value="HTH_Crp_2"/>
    <property type="match status" value="1"/>
</dbReference>
<dbReference type="GO" id="GO:0003677">
    <property type="term" value="F:DNA binding"/>
    <property type="evidence" value="ECO:0007669"/>
    <property type="project" value="InterPro"/>
</dbReference>